<name>A0A9P6R0W9_9FUNG</name>
<dbReference type="OrthoDB" id="2409254at2759"/>
<sequence>MHIIKNTRVYLERTVIERYKVPIAGKEKQGTFNFALYLKEKLKAVFARSSGMREHLNLAVRHAMLLCDEDLRGLNISNCTVDPIEQRLGSTQAAITMVFSVHGGKTSQHGYRQEGITIRHRDVGSGRWLE</sequence>
<accession>A0A9P6R0W9</accession>
<dbReference type="EMBL" id="JAAAIN010001338">
    <property type="protein sequence ID" value="KAG0304102.1"/>
    <property type="molecule type" value="Genomic_DNA"/>
</dbReference>
<dbReference type="GO" id="GO:0003677">
    <property type="term" value="F:DNA binding"/>
    <property type="evidence" value="ECO:0007669"/>
    <property type="project" value="InterPro"/>
</dbReference>
<dbReference type="AlphaFoldDB" id="A0A9P6R0W9"/>
<dbReference type="InterPro" id="IPR038279">
    <property type="entry name" value="Ndc10_dom2_sf"/>
</dbReference>
<organism evidence="1 2">
    <name type="scientific">Linnemannia gamsii</name>
    <dbReference type="NCBI Taxonomy" id="64522"/>
    <lineage>
        <taxon>Eukaryota</taxon>
        <taxon>Fungi</taxon>
        <taxon>Fungi incertae sedis</taxon>
        <taxon>Mucoromycota</taxon>
        <taxon>Mortierellomycotina</taxon>
        <taxon>Mortierellomycetes</taxon>
        <taxon>Mortierellales</taxon>
        <taxon>Mortierellaceae</taxon>
        <taxon>Linnemannia</taxon>
    </lineage>
</organism>
<gene>
    <name evidence="1" type="ORF">BGZ97_001624</name>
</gene>
<proteinExistence type="predicted"/>
<keyword evidence="2" id="KW-1185">Reference proteome</keyword>
<evidence type="ECO:0000313" key="2">
    <source>
        <dbReference type="Proteomes" id="UP000823405"/>
    </source>
</evidence>
<dbReference type="Gene3D" id="1.10.443.20">
    <property type="entry name" value="Centromere DNA-binding protein complex CBF3 subunit, domain 2"/>
    <property type="match status" value="1"/>
</dbReference>
<dbReference type="Proteomes" id="UP000823405">
    <property type="component" value="Unassembled WGS sequence"/>
</dbReference>
<protein>
    <submittedName>
        <fullName evidence="1">Uncharacterized protein</fullName>
    </submittedName>
</protein>
<comment type="caution">
    <text evidence="1">The sequence shown here is derived from an EMBL/GenBank/DDBJ whole genome shotgun (WGS) entry which is preliminary data.</text>
</comment>
<reference evidence="1" key="1">
    <citation type="journal article" date="2020" name="Fungal Divers.">
        <title>Resolving the Mortierellaceae phylogeny through synthesis of multi-gene phylogenetics and phylogenomics.</title>
        <authorList>
            <person name="Vandepol N."/>
            <person name="Liber J."/>
            <person name="Desiro A."/>
            <person name="Na H."/>
            <person name="Kennedy M."/>
            <person name="Barry K."/>
            <person name="Grigoriev I.V."/>
            <person name="Miller A.N."/>
            <person name="O'Donnell K."/>
            <person name="Stajich J.E."/>
            <person name="Bonito G."/>
        </authorList>
    </citation>
    <scope>NUCLEOTIDE SEQUENCE</scope>
    <source>
        <strain evidence="1">NVP60</strain>
    </source>
</reference>
<evidence type="ECO:0000313" key="1">
    <source>
        <dbReference type="EMBL" id="KAG0304102.1"/>
    </source>
</evidence>